<evidence type="ECO:0000256" key="3">
    <source>
        <dbReference type="ARBA" id="ARBA00022475"/>
    </source>
</evidence>
<keyword evidence="7" id="KW-1185">Reference proteome</keyword>
<reference evidence="6 7" key="1">
    <citation type="submission" date="2019-01" db="EMBL/GenBank/DDBJ databases">
        <authorList>
            <person name="Chen W.-M."/>
        </authorList>
    </citation>
    <scope>NUCLEOTIDE SEQUENCE [LARGE SCALE GENOMIC DNA]</scope>
    <source>
        <strain evidence="6 7">HPM-16</strain>
    </source>
</reference>
<evidence type="ECO:0000313" key="7">
    <source>
        <dbReference type="Proteomes" id="UP000282818"/>
    </source>
</evidence>
<evidence type="ECO:0000256" key="2">
    <source>
        <dbReference type="ARBA" id="ARBA00022448"/>
    </source>
</evidence>
<keyword evidence="5" id="KW-0472">Membrane</keyword>
<organism evidence="6 7">
    <name type="scientific">Neptunomonas marina</name>
    <dbReference type="NCBI Taxonomy" id="1815562"/>
    <lineage>
        <taxon>Bacteria</taxon>
        <taxon>Pseudomonadati</taxon>
        <taxon>Pseudomonadota</taxon>
        <taxon>Gammaproteobacteria</taxon>
        <taxon>Oceanospirillales</taxon>
        <taxon>Oceanospirillaceae</taxon>
        <taxon>Neptunomonas</taxon>
    </lineage>
</organism>
<proteinExistence type="predicted"/>
<evidence type="ECO:0000256" key="5">
    <source>
        <dbReference type="ARBA" id="ARBA00023136"/>
    </source>
</evidence>
<dbReference type="CDD" id="cd13553">
    <property type="entry name" value="PBP2_NrtA_CpmA_like"/>
    <property type="match status" value="1"/>
</dbReference>
<evidence type="ECO:0000256" key="1">
    <source>
        <dbReference type="ARBA" id="ARBA00004308"/>
    </source>
</evidence>
<dbReference type="Proteomes" id="UP000282818">
    <property type="component" value="Unassembled WGS sequence"/>
</dbReference>
<accession>A0A437QAD7</accession>
<dbReference type="Gene3D" id="3.40.190.10">
    <property type="entry name" value="Periplasmic binding protein-like II"/>
    <property type="match status" value="2"/>
</dbReference>
<dbReference type="RefSeq" id="WP_127693191.1">
    <property type="nucleotide sequence ID" value="NZ_SACQ01000002.1"/>
</dbReference>
<keyword evidence="3" id="KW-1003">Cell membrane</keyword>
<dbReference type="Pfam" id="PF13379">
    <property type="entry name" value="NMT1_2"/>
    <property type="match status" value="1"/>
</dbReference>
<evidence type="ECO:0000256" key="4">
    <source>
        <dbReference type="ARBA" id="ARBA00022519"/>
    </source>
</evidence>
<evidence type="ECO:0000313" key="6">
    <source>
        <dbReference type="EMBL" id="RVU31333.1"/>
    </source>
</evidence>
<dbReference type="AlphaFoldDB" id="A0A437QAD7"/>
<comment type="caution">
    <text evidence="6">The sequence shown here is derived from an EMBL/GenBank/DDBJ whole genome shotgun (WGS) entry which is preliminary data.</text>
</comment>
<dbReference type="GO" id="GO:0012505">
    <property type="term" value="C:endomembrane system"/>
    <property type="evidence" value="ECO:0007669"/>
    <property type="project" value="UniProtKB-SubCell"/>
</dbReference>
<keyword evidence="2" id="KW-0813">Transport</keyword>
<dbReference type="PANTHER" id="PTHR30024">
    <property type="entry name" value="ALIPHATIC SULFONATES-BINDING PROTEIN-RELATED"/>
    <property type="match status" value="1"/>
</dbReference>
<name>A0A437QAD7_9GAMM</name>
<gene>
    <name evidence="6" type="ORF">EOE65_04930</name>
</gene>
<comment type="subcellular location">
    <subcellularLocation>
        <location evidence="1">Endomembrane system</location>
    </subcellularLocation>
</comment>
<dbReference type="InterPro" id="IPR044527">
    <property type="entry name" value="NrtA/CpmA_ABC-bd_dom"/>
</dbReference>
<dbReference type="PANTHER" id="PTHR30024:SF43">
    <property type="entry name" value="BLL4572 PROTEIN"/>
    <property type="match status" value="1"/>
</dbReference>
<dbReference type="SUPFAM" id="SSF53850">
    <property type="entry name" value="Periplasmic binding protein-like II"/>
    <property type="match status" value="1"/>
</dbReference>
<protein>
    <submittedName>
        <fullName evidence="6">Nitrate transporter NrtA</fullName>
    </submittedName>
</protein>
<keyword evidence="4" id="KW-0997">Cell inner membrane</keyword>
<dbReference type="EMBL" id="SACQ01000002">
    <property type="protein sequence ID" value="RVU31333.1"/>
    <property type="molecule type" value="Genomic_DNA"/>
</dbReference>
<sequence>MVTIDALEKTELQLGFVALADCAPLVVAREQGFFRQQGLQVVLSKESSWASLRDKVSYGLLDGAQMLAPLPLAATLGLNGKPQKMETPLVLSQNGIAITLSSALQRRLNMACEPGEDQHAQGKAFKAMLAELGYRPIIATVYPFSNHYYLLRFWLAQHQIEIGRDVELIAAPPGKMLSLLQRGDIDGYCVGEPWNSLAVQEGAGELLVSSYTLWGAHMEKVLGVTSEWARRHPNTYRAMTQAIYQACQWIGLPEHRDTLLNWLALPPYLDASPQQLRSVALLSTLEQRFSGREVNRPSLQHGEFLLQQMMRCQQLSALPADAQALVSSVYREDLFTPWCEPAVIDQRLRAAQ</sequence>